<evidence type="ECO:0000256" key="8">
    <source>
        <dbReference type="ARBA" id="ARBA00022729"/>
    </source>
</evidence>
<evidence type="ECO:0000256" key="7">
    <source>
        <dbReference type="ARBA" id="ARBA00022723"/>
    </source>
</evidence>
<evidence type="ECO:0000256" key="9">
    <source>
        <dbReference type="ARBA" id="ARBA00022833"/>
    </source>
</evidence>
<organism evidence="19 20">
    <name type="scientific">Rhypophila decipiens</name>
    <dbReference type="NCBI Taxonomy" id="261697"/>
    <lineage>
        <taxon>Eukaryota</taxon>
        <taxon>Fungi</taxon>
        <taxon>Dikarya</taxon>
        <taxon>Ascomycota</taxon>
        <taxon>Pezizomycotina</taxon>
        <taxon>Sordariomycetes</taxon>
        <taxon>Sordariomycetidae</taxon>
        <taxon>Sordariales</taxon>
        <taxon>Naviculisporaceae</taxon>
        <taxon>Rhypophila</taxon>
    </lineage>
</organism>
<keyword evidence="9" id="KW-0862">Zinc</keyword>
<dbReference type="GO" id="GO:0004181">
    <property type="term" value="F:metallocarboxypeptidase activity"/>
    <property type="evidence" value="ECO:0007669"/>
    <property type="project" value="InterPro"/>
</dbReference>
<keyword evidence="20" id="KW-1185">Reference proteome</keyword>
<reference evidence="19" key="1">
    <citation type="journal article" date="2023" name="Mol. Phylogenet. Evol.">
        <title>Genome-scale phylogeny and comparative genomics of the fungal order Sordariales.</title>
        <authorList>
            <person name="Hensen N."/>
            <person name="Bonometti L."/>
            <person name="Westerberg I."/>
            <person name="Brannstrom I.O."/>
            <person name="Guillou S."/>
            <person name="Cros-Aarteil S."/>
            <person name="Calhoun S."/>
            <person name="Haridas S."/>
            <person name="Kuo A."/>
            <person name="Mondo S."/>
            <person name="Pangilinan J."/>
            <person name="Riley R."/>
            <person name="LaButti K."/>
            <person name="Andreopoulos B."/>
            <person name="Lipzen A."/>
            <person name="Chen C."/>
            <person name="Yan M."/>
            <person name="Daum C."/>
            <person name="Ng V."/>
            <person name="Clum A."/>
            <person name="Steindorff A."/>
            <person name="Ohm R.A."/>
            <person name="Martin F."/>
            <person name="Silar P."/>
            <person name="Natvig D.O."/>
            <person name="Lalanne C."/>
            <person name="Gautier V."/>
            <person name="Ament-Velasquez S.L."/>
            <person name="Kruys A."/>
            <person name="Hutchinson M.I."/>
            <person name="Powell A.J."/>
            <person name="Barry K."/>
            <person name="Miller A.N."/>
            <person name="Grigoriev I.V."/>
            <person name="Debuchy R."/>
            <person name="Gladieux P."/>
            <person name="Hiltunen Thoren M."/>
            <person name="Johannesson H."/>
        </authorList>
    </citation>
    <scope>NUCLEOTIDE SEQUENCE</scope>
    <source>
        <strain evidence="19">PSN293</strain>
    </source>
</reference>
<feature type="chain" id="PRO_5043048064" description="Inactive metallocarboxypeptidase ECM14" evidence="17">
    <location>
        <begin position="31"/>
        <end position="544"/>
    </location>
</feature>
<evidence type="ECO:0000256" key="4">
    <source>
        <dbReference type="ARBA" id="ARBA00005988"/>
    </source>
</evidence>
<dbReference type="Proteomes" id="UP001301769">
    <property type="component" value="Unassembled WGS sequence"/>
</dbReference>
<dbReference type="PROSITE" id="PS52035">
    <property type="entry name" value="PEPTIDASE_M14"/>
    <property type="match status" value="1"/>
</dbReference>
<evidence type="ECO:0000256" key="11">
    <source>
        <dbReference type="ARBA" id="ARBA00023316"/>
    </source>
</evidence>
<dbReference type="PRINTS" id="PR00765">
    <property type="entry name" value="CRBOXYPTASEA"/>
</dbReference>
<evidence type="ECO:0000256" key="5">
    <source>
        <dbReference type="ARBA" id="ARBA00022525"/>
    </source>
</evidence>
<reference evidence="19" key="2">
    <citation type="submission" date="2023-05" db="EMBL/GenBank/DDBJ databases">
        <authorList>
            <consortium name="Lawrence Berkeley National Laboratory"/>
            <person name="Steindorff A."/>
            <person name="Hensen N."/>
            <person name="Bonometti L."/>
            <person name="Westerberg I."/>
            <person name="Brannstrom I.O."/>
            <person name="Guillou S."/>
            <person name="Cros-Aarteil S."/>
            <person name="Calhoun S."/>
            <person name="Haridas S."/>
            <person name="Kuo A."/>
            <person name="Mondo S."/>
            <person name="Pangilinan J."/>
            <person name="Riley R."/>
            <person name="Labutti K."/>
            <person name="Andreopoulos B."/>
            <person name="Lipzen A."/>
            <person name="Chen C."/>
            <person name="Yanf M."/>
            <person name="Daum C."/>
            <person name="Ng V."/>
            <person name="Clum A."/>
            <person name="Ohm R."/>
            <person name="Martin F."/>
            <person name="Silar P."/>
            <person name="Natvig D."/>
            <person name="Lalanne C."/>
            <person name="Gautier V."/>
            <person name="Ament-Velasquez S.L."/>
            <person name="Kruys A."/>
            <person name="Hutchinson M.I."/>
            <person name="Powell A.J."/>
            <person name="Barry K."/>
            <person name="Miller A.N."/>
            <person name="Grigoriev I.V."/>
            <person name="Debuchy R."/>
            <person name="Gladieux P."/>
            <person name="Thoren M.H."/>
            <person name="Johannesson H."/>
        </authorList>
    </citation>
    <scope>NUCLEOTIDE SEQUENCE</scope>
    <source>
        <strain evidence="19">PSN293</strain>
    </source>
</reference>
<comment type="cofactor">
    <cofactor evidence="1">
        <name>Zn(2+)</name>
        <dbReference type="ChEBI" id="CHEBI:29105"/>
    </cofactor>
</comment>
<feature type="domain" description="Peptidase M14" evidence="18">
    <location>
        <begin position="200"/>
        <end position="516"/>
    </location>
</feature>
<dbReference type="SUPFAM" id="SSF54897">
    <property type="entry name" value="Protease propeptides/inhibitors"/>
    <property type="match status" value="1"/>
</dbReference>
<protein>
    <recommendedName>
        <fullName evidence="13">Inactive metallocarboxypeptidase ECM14</fullName>
    </recommendedName>
    <alternativeName>
        <fullName evidence="14">Inactive metallocarboxypeptidase ecm14</fullName>
    </alternativeName>
</protein>
<proteinExistence type="inferred from homology"/>
<dbReference type="InterPro" id="IPR057246">
    <property type="entry name" value="CARBOXYPEPT_ZN_1"/>
</dbReference>
<dbReference type="GO" id="GO:0071555">
    <property type="term" value="P:cell wall organization"/>
    <property type="evidence" value="ECO:0007669"/>
    <property type="project" value="UniProtKB-KW"/>
</dbReference>
<comment type="function">
    <text evidence="12">Inactive carboxypeptidase that may play a role in cell wall organization and biogenesis.</text>
</comment>
<dbReference type="GO" id="GO:0006508">
    <property type="term" value="P:proteolysis"/>
    <property type="evidence" value="ECO:0007669"/>
    <property type="project" value="InterPro"/>
</dbReference>
<dbReference type="Pfam" id="PF00246">
    <property type="entry name" value="Peptidase_M14"/>
    <property type="match status" value="1"/>
</dbReference>
<dbReference type="Gene3D" id="3.40.630.10">
    <property type="entry name" value="Zn peptidases"/>
    <property type="match status" value="1"/>
</dbReference>
<dbReference type="SUPFAM" id="SSF53187">
    <property type="entry name" value="Zn-dependent exopeptidases"/>
    <property type="match status" value="1"/>
</dbReference>
<evidence type="ECO:0000256" key="15">
    <source>
        <dbReference type="PROSITE-ProRule" id="PRU01379"/>
    </source>
</evidence>
<dbReference type="InterPro" id="IPR000834">
    <property type="entry name" value="Peptidase_M14"/>
</dbReference>
<dbReference type="GO" id="GO:0005576">
    <property type="term" value="C:extracellular region"/>
    <property type="evidence" value="ECO:0007669"/>
    <property type="project" value="UniProtKB-SubCell"/>
</dbReference>
<gene>
    <name evidence="19" type="ORF">QBC37DRAFT_135433</name>
</gene>
<keyword evidence="10" id="KW-1015">Disulfide bond</keyword>
<evidence type="ECO:0000256" key="12">
    <source>
        <dbReference type="ARBA" id="ARBA00025210"/>
    </source>
</evidence>
<evidence type="ECO:0000256" key="13">
    <source>
        <dbReference type="ARBA" id="ARBA00026187"/>
    </source>
</evidence>
<evidence type="ECO:0000256" key="17">
    <source>
        <dbReference type="SAM" id="SignalP"/>
    </source>
</evidence>
<feature type="region of interest" description="Disordered" evidence="16">
    <location>
        <begin position="525"/>
        <end position="544"/>
    </location>
</feature>
<accession>A0AAN7BB67</accession>
<dbReference type="FunFam" id="3.40.630.10:FF:000060">
    <property type="entry name" value="Putative metallocarboxypeptidase ecm14"/>
    <property type="match status" value="1"/>
</dbReference>
<comment type="caution">
    <text evidence="15">Lacks conserved residue(s) required for the propagation of feature annotation.</text>
</comment>
<dbReference type="PANTHER" id="PTHR11705:SF147">
    <property type="entry name" value="INACTIVE METALLOCARBOXYPEPTIDASE ECM14"/>
    <property type="match status" value="1"/>
</dbReference>
<keyword evidence="11" id="KW-0961">Cell wall biogenesis/degradation</keyword>
<dbReference type="CDD" id="cd03860">
    <property type="entry name" value="M14_CP_A-B_like"/>
    <property type="match status" value="1"/>
</dbReference>
<keyword evidence="8 17" id="KW-0732">Signal</keyword>
<name>A0AAN7BB67_9PEZI</name>
<evidence type="ECO:0000256" key="16">
    <source>
        <dbReference type="SAM" id="MobiDB-lite"/>
    </source>
</evidence>
<dbReference type="SMART" id="SM00631">
    <property type="entry name" value="Zn_pept"/>
    <property type="match status" value="1"/>
</dbReference>
<evidence type="ECO:0000256" key="2">
    <source>
        <dbReference type="ARBA" id="ARBA00004116"/>
    </source>
</evidence>
<dbReference type="AlphaFoldDB" id="A0AAN7BB67"/>
<evidence type="ECO:0000313" key="19">
    <source>
        <dbReference type="EMBL" id="KAK4219411.1"/>
    </source>
</evidence>
<keyword evidence="6" id="KW-0926">Vacuole</keyword>
<evidence type="ECO:0000256" key="14">
    <source>
        <dbReference type="ARBA" id="ARBA00026213"/>
    </source>
</evidence>
<dbReference type="EMBL" id="MU858048">
    <property type="protein sequence ID" value="KAK4219411.1"/>
    <property type="molecule type" value="Genomic_DNA"/>
</dbReference>
<evidence type="ECO:0000256" key="3">
    <source>
        <dbReference type="ARBA" id="ARBA00004613"/>
    </source>
</evidence>
<evidence type="ECO:0000259" key="18">
    <source>
        <dbReference type="PROSITE" id="PS52035"/>
    </source>
</evidence>
<feature type="signal peptide" evidence="17">
    <location>
        <begin position="1"/>
        <end position="30"/>
    </location>
</feature>
<dbReference type="GO" id="GO:0008270">
    <property type="term" value="F:zinc ion binding"/>
    <property type="evidence" value="ECO:0007669"/>
    <property type="project" value="InterPro"/>
</dbReference>
<evidence type="ECO:0000256" key="6">
    <source>
        <dbReference type="ARBA" id="ARBA00022554"/>
    </source>
</evidence>
<dbReference type="PANTHER" id="PTHR11705">
    <property type="entry name" value="PROTEASE FAMILY M14 CARBOXYPEPTIDASE A,B"/>
    <property type="match status" value="1"/>
</dbReference>
<comment type="subcellular location">
    <subcellularLocation>
        <location evidence="3">Secreted</location>
    </subcellularLocation>
    <subcellularLocation>
        <location evidence="2">Vacuole</location>
    </subcellularLocation>
</comment>
<dbReference type="GO" id="GO:0005773">
    <property type="term" value="C:vacuole"/>
    <property type="evidence" value="ECO:0007669"/>
    <property type="project" value="UniProtKB-SubCell"/>
</dbReference>
<comment type="caution">
    <text evidence="19">The sequence shown here is derived from an EMBL/GenBank/DDBJ whole genome shotgun (WGS) entry which is preliminary data.</text>
</comment>
<evidence type="ECO:0000256" key="10">
    <source>
        <dbReference type="ARBA" id="ARBA00023157"/>
    </source>
</evidence>
<keyword evidence="5" id="KW-0964">Secreted</keyword>
<evidence type="ECO:0000256" key="1">
    <source>
        <dbReference type="ARBA" id="ARBA00001947"/>
    </source>
</evidence>
<comment type="similarity">
    <text evidence="4 15">Belongs to the peptidase M14 family.</text>
</comment>
<evidence type="ECO:0000313" key="20">
    <source>
        <dbReference type="Proteomes" id="UP001301769"/>
    </source>
</evidence>
<dbReference type="PROSITE" id="PS00132">
    <property type="entry name" value="CARBOXYPEPT_ZN_1"/>
    <property type="match status" value="1"/>
</dbReference>
<keyword evidence="7" id="KW-0479">Metal-binding</keyword>
<sequence>MRLHTHTHRQNTSTLSVVLLAASAFSTAAAAGVRQQARDVNPRDCHHTDDGNVFPLFKWLRDSVSQIVFGPPARIEPPKDVAPAAAPGSKYQHDVVVRFNVTNSEEEGALSRAIDQLAMDVWALTHDFVDIRLNKRDVPSLLSLLPSSLPPTVLIPDVAKAISRTFPSKGTPSIRFDDSITPGKVGANQLGSVSDFFFQEYQPLAVIDRWMRLLESMFPNLANLTTIGKSFEGKDIIGLRVGEPTTKGPGALPRKTILVTGGLHGREWISTSTVAYLLWSVITAHGKEQMITKLLQHFDIVFVPVLNPDGYEYTWQADRLWRKSRQETKMQFCRGLDLDHAFGYEWESSSHQTDPCSESYGGDEPFQAVEALQLAEWAKKEVKSNNMKFVGFLDLHSYSQQVLFPYSYSCAVDPPNLENLEELAVGLAKAIRLSSGEPYSIASACEGAFSARDSSPHIEAGGGSAIDWFYHELRARYSYQIKLRDTGSYGFLLPKEHIVPSGEEMFNALKYFGDFLLGNNGIEKSTSQSEPLEQQGRIDLKRRS</sequence>